<dbReference type="HOGENOM" id="CLU_2779286_0_0_1"/>
<accession>D7L5N1</accession>
<dbReference type="EMBL" id="GL348715">
    <property type="protein sequence ID" value="EFH59256.1"/>
    <property type="molecule type" value="Genomic_DNA"/>
</dbReference>
<gene>
    <name evidence="2" type="ORF">ARALYDRAFT_897938</name>
</gene>
<dbReference type="InterPro" id="IPR006527">
    <property type="entry name" value="F-box-assoc_dom_typ1"/>
</dbReference>
<dbReference type="Pfam" id="PF07734">
    <property type="entry name" value="FBA_1"/>
    <property type="match status" value="1"/>
</dbReference>
<keyword evidence="3" id="KW-1185">Reference proteome</keyword>
<feature type="domain" description="F-box associated beta-propeller type 1" evidence="1">
    <location>
        <begin position="7"/>
        <end position="53"/>
    </location>
</feature>
<sequence length="69" mass="7882">MWHGESSCGTVWNLWLRHSTWIDQGLNHTHMDSFGLGYKSYNNKGSYKIVANSGRKENPTKSLLTNDNP</sequence>
<evidence type="ECO:0000259" key="1">
    <source>
        <dbReference type="Pfam" id="PF07734"/>
    </source>
</evidence>
<dbReference type="AlphaFoldDB" id="D7L5N1"/>
<dbReference type="Gramene" id="scaffold_301908.1">
    <property type="protein sequence ID" value="scaffold_301908.1"/>
    <property type="gene ID" value="scaffold_301908.1"/>
</dbReference>
<evidence type="ECO:0000313" key="3">
    <source>
        <dbReference type="Proteomes" id="UP000008694"/>
    </source>
</evidence>
<name>D7L5N1_ARALL</name>
<proteinExistence type="predicted"/>
<reference evidence="3" key="1">
    <citation type="journal article" date="2011" name="Nat. Genet.">
        <title>The Arabidopsis lyrata genome sequence and the basis of rapid genome size change.</title>
        <authorList>
            <person name="Hu T.T."/>
            <person name="Pattyn P."/>
            <person name="Bakker E.G."/>
            <person name="Cao J."/>
            <person name="Cheng J.-F."/>
            <person name="Clark R.M."/>
            <person name="Fahlgren N."/>
            <person name="Fawcett J.A."/>
            <person name="Grimwood J."/>
            <person name="Gundlach H."/>
            <person name="Haberer G."/>
            <person name="Hollister J.D."/>
            <person name="Ossowski S."/>
            <person name="Ottilar R.P."/>
            <person name="Salamov A.A."/>
            <person name="Schneeberger K."/>
            <person name="Spannagl M."/>
            <person name="Wang X."/>
            <person name="Yang L."/>
            <person name="Nasrallah M.E."/>
            <person name="Bergelson J."/>
            <person name="Carrington J.C."/>
            <person name="Gaut B.S."/>
            <person name="Schmutz J."/>
            <person name="Mayer K.F.X."/>
            <person name="Van de Peer Y."/>
            <person name="Grigoriev I.V."/>
            <person name="Nordborg M."/>
            <person name="Weigel D."/>
            <person name="Guo Y.-L."/>
        </authorList>
    </citation>
    <scope>NUCLEOTIDE SEQUENCE [LARGE SCALE GENOMIC DNA]</scope>
    <source>
        <strain evidence="3">cv. MN47</strain>
    </source>
</reference>
<evidence type="ECO:0000313" key="2">
    <source>
        <dbReference type="EMBL" id="EFH59256.1"/>
    </source>
</evidence>
<organism evidence="3">
    <name type="scientific">Arabidopsis lyrata subsp. lyrata</name>
    <name type="common">Lyre-leaved rock-cress</name>
    <dbReference type="NCBI Taxonomy" id="81972"/>
    <lineage>
        <taxon>Eukaryota</taxon>
        <taxon>Viridiplantae</taxon>
        <taxon>Streptophyta</taxon>
        <taxon>Embryophyta</taxon>
        <taxon>Tracheophyta</taxon>
        <taxon>Spermatophyta</taxon>
        <taxon>Magnoliopsida</taxon>
        <taxon>eudicotyledons</taxon>
        <taxon>Gunneridae</taxon>
        <taxon>Pentapetalae</taxon>
        <taxon>rosids</taxon>
        <taxon>malvids</taxon>
        <taxon>Brassicales</taxon>
        <taxon>Brassicaceae</taxon>
        <taxon>Camelineae</taxon>
        <taxon>Arabidopsis</taxon>
    </lineage>
</organism>
<dbReference type="Proteomes" id="UP000008694">
    <property type="component" value="Unassembled WGS sequence"/>
</dbReference>
<protein>
    <submittedName>
        <fullName evidence="2">Predicted protein</fullName>
    </submittedName>
</protein>